<reference evidence="4" key="1">
    <citation type="journal article" date="2019" name="Int. J. Syst. Evol. Microbiol.">
        <title>The Global Catalogue of Microorganisms (GCM) 10K type strain sequencing project: providing services to taxonomists for standard genome sequencing and annotation.</title>
        <authorList>
            <consortium name="The Broad Institute Genomics Platform"/>
            <consortium name="The Broad Institute Genome Sequencing Center for Infectious Disease"/>
            <person name="Wu L."/>
            <person name="Ma J."/>
        </authorList>
    </citation>
    <scope>NUCLEOTIDE SEQUENCE [LARGE SCALE GENOMIC DNA]</scope>
    <source>
        <strain evidence="4">CCUG 38813</strain>
    </source>
</reference>
<dbReference type="RefSeq" id="WP_379717245.1">
    <property type="nucleotide sequence ID" value="NZ_JBHSMS010000013.1"/>
</dbReference>
<keyword evidence="1" id="KW-0472">Membrane</keyword>
<evidence type="ECO:0000259" key="2">
    <source>
        <dbReference type="Pfam" id="PF07811"/>
    </source>
</evidence>
<feature type="domain" description="TadE-like" evidence="2">
    <location>
        <begin position="14"/>
        <end position="55"/>
    </location>
</feature>
<organism evidence="3 4">
    <name type="scientific">Massilia jejuensis</name>
    <dbReference type="NCBI Taxonomy" id="648894"/>
    <lineage>
        <taxon>Bacteria</taxon>
        <taxon>Pseudomonadati</taxon>
        <taxon>Pseudomonadota</taxon>
        <taxon>Betaproteobacteria</taxon>
        <taxon>Burkholderiales</taxon>
        <taxon>Oxalobacteraceae</taxon>
        <taxon>Telluria group</taxon>
        <taxon>Massilia</taxon>
    </lineage>
</organism>
<dbReference type="EMBL" id="JBHSMS010000013">
    <property type="protein sequence ID" value="MFC5510185.1"/>
    <property type="molecule type" value="Genomic_DNA"/>
</dbReference>
<comment type="caution">
    <text evidence="3">The sequence shown here is derived from an EMBL/GenBank/DDBJ whole genome shotgun (WGS) entry which is preliminary data.</text>
</comment>
<keyword evidence="1" id="KW-0812">Transmembrane</keyword>
<dbReference type="InterPro" id="IPR012495">
    <property type="entry name" value="TadE-like_dom"/>
</dbReference>
<evidence type="ECO:0000313" key="3">
    <source>
        <dbReference type="EMBL" id="MFC5510185.1"/>
    </source>
</evidence>
<keyword evidence="1" id="KW-1133">Transmembrane helix</keyword>
<evidence type="ECO:0000256" key="1">
    <source>
        <dbReference type="SAM" id="Phobius"/>
    </source>
</evidence>
<accession>A0ABW0PC25</accession>
<evidence type="ECO:0000313" key="4">
    <source>
        <dbReference type="Proteomes" id="UP001596031"/>
    </source>
</evidence>
<gene>
    <name evidence="3" type="ORF">ACFPOU_03460</name>
</gene>
<feature type="transmembrane region" description="Helical" evidence="1">
    <location>
        <begin position="12"/>
        <end position="35"/>
    </location>
</feature>
<proteinExistence type="predicted"/>
<dbReference type="Pfam" id="PF07811">
    <property type="entry name" value="TadE"/>
    <property type="match status" value="1"/>
</dbReference>
<dbReference type="Proteomes" id="UP001596031">
    <property type="component" value="Unassembled WGS sequence"/>
</dbReference>
<keyword evidence="4" id="KW-1185">Reference proteome</keyword>
<sequence length="197" mass="21207">MKRVAFKVRKSQAGIAAVEFSLVAIIFFTVVFGTLELARWEFLLNTLQEVTRRAAAAAANADFSDTALRKVQAAAVFRHSHGPLVFGDPVTAENVTIDYLSVSNTNWDLKHVSARPACPARSQLNCMTDPHADNCIRFVRARVCKSMDSAGNCTPLSYQMVFPFLDLSGVKVPPSETIVPAGSLGSTAGSVVDPTCS</sequence>
<name>A0ABW0PC25_9BURK</name>
<protein>
    <submittedName>
        <fullName evidence="3">TadE family protein</fullName>
    </submittedName>
</protein>